<evidence type="ECO:0000313" key="8">
    <source>
        <dbReference type="EMBL" id="CAG5083083.1"/>
    </source>
</evidence>
<keyword evidence="3" id="KW-0677">Repeat</keyword>
<proteinExistence type="inferred from homology"/>
<protein>
    <submittedName>
        <fullName evidence="8">Oidioi.mRNA.OKI2018_I69.PAR.g10274.t1.cds</fullName>
    </submittedName>
</protein>
<organism evidence="8 9">
    <name type="scientific">Oikopleura dioica</name>
    <name type="common">Tunicate</name>
    <dbReference type="NCBI Taxonomy" id="34765"/>
    <lineage>
        <taxon>Eukaryota</taxon>
        <taxon>Metazoa</taxon>
        <taxon>Chordata</taxon>
        <taxon>Tunicata</taxon>
        <taxon>Appendicularia</taxon>
        <taxon>Copelata</taxon>
        <taxon>Oikopleuridae</taxon>
        <taxon>Oikopleura</taxon>
    </lineage>
</organism>
<comment type="similarity">
    <text evidence="2">Belongs to the beta-catenin family.</text>
</comment>
<dbReference type="PANTHER" id="PTHR10372:SF27">
    <property type="entry name" value="ADHERENS JUNCTION PROTEIN P120"/>
    <property type="match status" value="1"/>
</dbReference>
<accession>A0ABN7RXN7</accession>
<dbReference type="SMART" id="SM00185">
    <property type="entry name" value="ARM"/>
    <property type="match status" value="3"/>
</dbReference>
<evidence type="ECO:0000256" key="3">
    <source>
        <dbReference type="ARBA" id="ARBA00022737"/>
    </source>
</evidence>
<dbReference type="PROSITE" id="PS50176">
    <property type="entry name" value="ARM_REPEAT"/>
    <property type="match status" value="3"/>
</dbReference>
<evidence type="ECO:0000256" key="6">
    <source>
        <dbReference type="PROSITE-ProRule" id="PRU00259"/>
    </source>
</evidence>
<comment type="subcellular location">
    <subcellularLocation>
        <location evidence="1">Cell junction</location>
    </subcellularLocation>
</comment>
<evidence type="ECO:0000256" key="5">
    <source>
        <dbReference type="ARBA" id="ARBA00022949"/>
    </source>
</evidence>
<keyword evidence="9" id="KW-1185">Reference proteome</keyword>
<keyword evidence="4" id="KW-0130">Cell adhesion</keyword>
<dbReference type="Gene3D" id="1.25.10.10">
    <property type="entry name" value="Leucine-rich Repeat Variant"/>
    <property type="match status" value="1"/>
</dbReference>
<evidence type="ECO:0000256" key="4">
    <source>
        <dbReference type="ARBA" id="ARBA00022889"/>
    </source>
</evidence>
<feature type="repeat" description="ARM" evidence="6">
    <location>
        <begin position="425"/>
        <end position="462"/>
    </location>
</feature>
<dbReference type="SUPFAM" id="SSF48371">
    <property type="entry name" value="ARM repeat"/>
    <property type="match status" value="1"/>
</dbReference>
<name>A0ABN7RXN7_OIKDI</name>
<dbReference type="InterPro" id="IPR028435">
    <property type="entry name" value="Plakophilin/d_Catenin"/>
</dbReference>
<gene>
    <name evidence="8" type="ORF">OKIOD_LOCUS1832</name>
</gene>
<evidence type="ECO:0000256" key="7">
    <source>
        <dbReference type="SAM" id="MobiDB-lite"/>
    </source>
</evidence>
<evidence type="ECO:0000313" key="9">
    <source>
        <dbReference type="Proteomes" id="UP001158576"/>
    </source>
</evidence>
<dbReference type="PANTHER" id="PTHR10372">
    <property type="entry name" value="PLAKOPHILLIN-RELATED"/>
    <property type="match status" value="1"/>
</dbReference>
<reference evidence="8 9" key="1">
    <citation type="submission" date="2021-04" db="EMBL/GenBank/DDBJ databases">
        <authorList>
            <person name="Bliznina A."/>
        </authorList>
    </citation>
    <scope>NUCLEOTIDE SEQUENCE [LARGE SCALE GENOMIC DNA]</scope>
</reference>
<sequence length="605" mass="66831">MAVQMTPEEFDQAEYEKLMEDVDNRSDLTGYSGLPKSVAPMGFQERVSVAESNFYDESATISSQFLKGKPRMPSVSADKYRDLSIEAVIALLDDHNRDVKANAAGYLQHLSFDKEENKNLIRTCGGIPKLIDILEERNDDPRIVENTTGALRNISYGVDQNKISINVAEGVGALNKALRRATAKLEDQKSAQVNQWSLVQVHAAGALWNLSSHKLLKPPMLDQSLSTIVTSILVPWARHMANGSTGPPPSKYTDAFTAVSGILRNLSSYSPPNGPDSARDRMRSVEGLMDSMCDIISGIPKYSNDILDSKYFENVICALRNLTYRAAKQVNQPVCINPQVVVKASCFTTKRVEATYKKPEIPEDDIQSRGTMRIFQPSFAANIIHLLKKSTNLITTEAALGIIQNLTSDNFRSSLYLRAYIRDINGIPVLVQFVECTDATVCHSAIVALRNLSEDLDNKKVVGKYGMQHIASKIPVDPTYLQQATNAHQRSYTSKSAVAALYLVRLLINLNQPNAELMVSTNALKAIVNINKNAQFGDPLRKAAGQVLVVAWEVSSMRKQYKKLKLTEKDFKPTVQAGEATMRKSKATTNGLSPESEKLISDTNV</sequence>
<dbReference type="InterPro" id="IPR016024">
    <property type="entry name" value="ARM-type_fold"/>
</dbReference>
<evidence type="ECO:0000256" key="2">
    <source>
        <dbReference type="ARBA" id="ARBA00005462"/>
    </source>
</evidence>
<feature type="compositionally biased region" description="Basic and acidic residues" evidence="7">
    <location>
        <begin position="595"/>
        <end position="605"/>
    </location>
</feature>
<dbReference type="Proteomes" id="UP001158576">
    <property type="component" value="Chromosome PAR"/>
</dbReference>
<keyword evidence="5" id="KW-0965">Cell junction</keyword>
<dbReference type="InterPro" id="IPR000225">
    <property type="entry name" value="Armadillo"/>
</dbReference>
<dbReference type="EMBL" id="OU015568">
    <property type="protein sequence ID" value="CAG5083083.1"/>
    <property type="molecule type" value="Genomic_DNA"/>
</dbReference>
<evidence type="ECO:0000256" key="1">
    <source>
        <dbReference type="ARBA" id="ARBA00004282"/>
    </source>
</evidence>
<feature type="region of interest" description="Disordered" evidence="7">
    <location>
        <begin position="577"/>
        <end position="605"/>
    </location>
</feature>
<dbReference type="Pfam" id="PF00514">
    <property type="entry name" value="Arm"/>
    <property type="match status" value="1"/>
</dbReference>
<feature type="repeat" description="ARM" evidence="6">
    <location>
        <begin position="125"/>
        <end position="155"/>
    </location>
</feature>
<dbReference type="InterPro" id="IPR011989">
    <property type="entry name" value="ARM-like"/>
</dbReference>
<feature type="repeat" description="ARM" evidence="6">
    <location>
        <begin position="83"/>
        <end position="125"/>
    </location>
</feature>